<evidence type="ECO:0000256" key="2">
    <source>
        <dbReference type="ARBA" id="ARBA00007103"/>
    </source>
</evidence>
<proteinExistence type="inferred from homology"/>
<dbReference type="GO" id="GO:0006535">
    <property type="term" value="P:cysteine biosynthetic process from serine"/>
    <property type="evidence" value="ECO:0007669"/>
    <property type="project" value="InterPro"/>
</dbReference>
<comment type="cofactor">
    <cofactor evidence="1">
        <name>pyridoxal 5'-phosphate</name>
        <dbReference type="ChEBI" id="CHEBI:597326"/>
    </cofactor>
</comment>
<dbReference type="Proteomes" id="UP000192678">
    <property type="component" value="Unassembled WGS sequence"/>
</dbReference>
<dbReference type="Gene3D" id="3.10.580.10">
    <property type="entry name" value="CBS-domain"/>
    <property type="match status" value="1"/>
</dbReference>
<dbReference type="CDD" id="cd01561">
    <property type="entry name" value="CBS_like"/>
    <property type="match status" value="1"/>
</dbReference>
<dbReference type="InterPro" id="IPR001216">
    <property type="entry name" value="P-phosphate_BS"/>
</dbReference>
<feature type="domain" description="CBS" evidence="5">
    <location>
        <begin position="339"/>
        <end position="396"/>
    </location>
</feature>
<reference evidence="6 7" key="1">
    <citation type="submission" date="2017-04" db="EMBL/GenBank/DDBJ databases">
        <authorList>
            <person name="Afonso C.L."/>
            <person name="Miller P.J."/>
            <person name="Scott M.A."/>
            <person name="Spackman E."/>
            <person name="Goraichik I."/>
            <person name="Dimitrov K.M."/>
            <person name="Suarez D.L."/>
            <person name="Swayne D.E."/>
        </authorList>
    </citation>
    <scope>NUCLEOTIDE SEQUENCE [LARGE SCALE GENOMIC DNA]</scope>
    <source>
        <strain evidence="6 7">DSM 19625</strain>
    </source>
</reference>
<dbReference type="SMART" id="SM00116">
    <property type="entry name" value="CBS"/>
    <property type="match status" value="2"/>
</dbReference>
<dbReference type="InterPro" id="IPR001926">
    <property type="entry name" value="TrpB-like_PALP"/>
</dbReference>
<protein>
    <submittedName>
        <fullName evidence="6">Cystathionine beta-synthase</fullName>
    </submittedName>
</protein>
<evidence type="ECO:0000259" key="5">
    <source>
        <dbReference type="PROSITE" id="PS51371"/>
    </source>
</evidence>
<dbReference type="STRING" id="475255.SAMN04488101_101532"/>
<evidence type="ECO:0000256" key="1">
    <source>
        <dbReference type="ARBA" id="ARBA00001933"/>
    </source>
</evidence>
<dbReference type="SUPFAM" id="SSF54631">
    <property type="entry name" value="CBS-domain pair"/>
    <property type="match status" value="1"/>
</dbReference>
<comment type="similarity">
    <text evidence="2">Belongs to the cysteine synthase/cystathionine beta-synthase family.</text>
</comment>
<dbReference type="Gene3D" id="3.40.50.1100">
    <property type="match status" value="2"/>
</dbReference>
<dbReference type="FunFam" id="3.40.50.1100:FF:000003">
    <property type="entry name" value="Cystathionine beta-synthase"/>
    <property type="match status" value="1"/>
</dbReference>
<organism evidence="6 7">
    <name type="scientific">Pedobacter nyackensis</name>
    <dbReference type="NCBI Taxonomy" id="475255"/>
    <lineage>
        <taxon>Bacteria</taxon>
        <taxon>Pseudomonadati</taxon>
        <taxon>Bacteroidota</taxon>
        <taxon>Sphingobacteriia</taxon>
        <taxon>Sphingobacteriales</taxon>
        <taxon>Sphingobacteriaceae</taxon>
        <taxon>Pedobacter</taxon>
    </lineage>
</organism>
<dbReference type="OrthoDB" id="9808024at2"/>
<keyword evidence="7" id="KW-1185">Reference proteome</keyword>
<dbReference type="PROSITE" id="PS51371">
    <property type="entry name" value="CBS"/>
    <property type="match status" value="1"/>
</dbReference>
<dbReference type="Pfam" id="PF00291">
    <property type="entry name" value="PALP"/>
    <property type="match status" value="1"/>
</dbReference>
<keyword evidence="3" id="KW-0663">Pyridoxal phosphate</keyword>
<dbReference type="InterPro" id="IPR050214">
    <property type="entry name" value="Cys_Synth/Cystath_Beta-Synth"/>
</dbReference>
<evidence type="ECO:0000256" key="4">
    <source>
        <dbReference type="PROSITE-ProRule" id="PRU00703"/>
    </source>
</evidence>
<dbReference type="SUPFAM" id="SSF53686">
    <property type="entry name" value="Tryptophan synthase beta subunit-like PLP-dependent enzymes"/>
    <property type="match status" value="1"/>
</dbReference>
<sequence length="453" mass="50014">MWYNNILETIGNTPLVKLNSITKDISATVLAKIETTNPGNSIKDRMAVKMIEDAEKSGKLKPGGTIIEGTSGNTGMGLAMVAIIKGYKCIFTTTDKQSKEKVDALRAFGAEVIVCPTNVEPEDPRSYYSVSSRLEREVPNSWKPNQYDNLSNSQAHYEQTGPEIWAQTEGKITHLVVGVGTGGTISGAGKYLKEKNPNIKVWGIDTYGSVFKKYKETGILDKNEIYPYITEGIGEDFLPKNVDFDVIDLFEKVTDKDAALMTREIARKEGIFVGNSAGSAIAGLLQLKDKLKPEDVVVVIFHDHGSRYMGKMYNEDWLRERGFLKDEKLTARSIIAKKENTEIITIDCEKTIHEAFNSMSTLNISQIPVTQQGMVIGKLAESDILKALLENPSLKSAPVQQIMSAGFPFVDLNTSIDRISALINKENSAVLVEDEEGKIEIITQYDIINAISS</sequence>
<dbReference type="InterPro" id="IPR036052">
    <property type="entry name" value="TrpB-like_PALP_sf"/>
</dbReference>
<gene>
    <name evidence="6" type="ORF">SAMN04488101_101532</name>
</gene>
<evidence type="ECO:0000313" key="7">
    <source>
        <dbReference type="Proteomes" id="UP000192678"/>
    </source>
</evidence>
<dbReference type="InterPro" id="IPR046342">
    <property type="entry name" value="CBS_dom_sf"/>
</dbReference>
<accession>A0A1W2AE80</accession>
<dbReference type="InterPro" id="IPR000644">
    <property type="entry name" value="CBS_dom"/>
</dbReference>
<dbReference type="FunFam" id="3.40.50.1100:FF:000118">
    <property type="entry name" value="Related to CYS4-cystathionine beta-synthase"/>
    <property type="match status" value="1"/>
</dbReference>
<name>A0A1W2AE80_9SPHI</name>
<dbReference type="PROSITE" id="PS00901">
    <property type="entry name" value="CYS_SYNTHASE"/>
    <property type="match status" value="1"/>
</dbReference>
<dbReference type="GO" id="GO:0016765">
    <property type="term" value="F:transferase activity, transferring alkyl or aryl (other than methyl) groups"/>
    <property type="evidence" value="ECO:0007669"/>
    <property type="project" value="UniProtKB-ARBA"/>
</dbReference>
<dbReference type="PANTHER" id="PTHR10314">
    <property type="entry name" value="CYSTATHIONINE BETA-SYNTHASE"/>
    <property type="match status" value="1"/>
</dbReference>
<dbReference type="RefSeq" id="WP_084287098.1">
    <property type="nucleotide sequence ID" value="NZ_FWYB01000001.1"/>
</dbReference>
<evidence type="ECO:0000256" key="3">
    <source>
        <dbReference type="ARBA" id="ARBA00022898"/>
    </source>
</evidence>
<dbReference type="AlphaFoldDB" id="A0A1W2AE80"/>
<dbReference type="Pfam" id="PF00571">
    <property type="entry name" value="CBS"/>
    <property type="match status" value="2"/>
</dbReference>
<dbReference type="EMBL" id="FWYB01000001">
    <property type="protein sequence ID" value="SMC59029.1"/>
    <property type="molecule type" value="Genomic_DNA"/>
</dbReference>
<evidence type="ECO:0000313" key="6">
    <source>
        <dbReference type="EMBL" id="SMC59029.1"/>
    </source>
</evidence>
<keyword evidence="4" id="KW-0129">CBS domain</keyword>